<organism evidence="2 3">
    <name type="scientific">Caldalkalibacillus horti</name>
    <dbReference type="NCBI Taxonomy" id="77523"/>
    <lineage>
        <taxon>Bacteria</taxon>
        <taxon>Bacillati</taxon>
        <taxon>Bacillota</taxon>
        <taxon>Bacilli</taxon>
        <taxon>Bacillales</taxon>
        <taxon>Bacillaceae</taxon>
        <taxon>Caldalkalibacillus</taxon>
    </lineage>
</organism>
<feature type="transmembrane region" description="Helical" evidence="1">
    <location>
        <begin position="12"/>
        <end position="33"/>
    </location>
</feature>
<keyword evidence="3" id="KW-1185">Reference proteome</keyword>
<sequence length="56" mass="6704">MNFLFYLATKNIKSFTLLMSGTFLMLASFRVFYKQNFSRCDSSDWYPKNFVSVFHL</sequence>
<evidence type="ECO:0000313" key="3">
    <source>
        <dbReference type="Proteomes" id="UP001235840"/>
    </source>
</evidence>
<dbReference type="EMBL" id="JAUSTY010000001">
    <property type="protein sequence ID" value="MDQ0164508.1"/>
    <property type="molecule type" value="Genomic_DNA"/>
</dbReference>
<dbReference type="Proteomes" id="UP001235840">
    <property type="component" value="Unassembled WGS sequence"/>
</dbReference>
<evidence type="ECO:0000313" key="2">
    <source>
        <dbReference type="EMBL" id="MDQ0164508.1"/>
    </source>
</evidence>
<accession>A0ABT9VU43</accession>
<protein>
    <submittedName>
        <fullName evidence="2">Uncharacterized protein</fullName>
    </submittedName>
</protein>
<name>A0ABT9VU43_9BACI</name>
<gene>
    <name evidence="2" type="ORF">J2S11_000407</name>
</gene>
<evidence type="ECO:0000256" key="1">
    <source>
        <dbReference type="SAM" id="Phobius"/>
    </source>
</evidence>
<keyword evidence="1" id="KW-0472">Membrane</keyword>
<keyword evidence="1" id="KW-0812">Transmembrane</keyword>
<reference evidence="2 3" key="1">
    <citation type="submission" date="2023-07" db="EMBL/GenBank/DDBJ databases">
        <title>Genomic Encyclopedia of Type Strains, Phase IV (KMG-IV): sequencing the most valuable type-strain genomes for metagenomic binning, comparative biology and taxonomic classification.</title>
        <authorList>
            <person name="Goeker M."/>
        </authorList>
    </citation>
    <scope>NUCLEOTIDE SEQUENCE [LARGE SCALE GENOMIC DNA]</scope>
    <source>
        <strain evidence="2 3">DSM 12751</strain>
    </source>
</reference>
<comment type="caution">
    <text evidence="2">The sequence shown here is derived from an EMBL/GenBank/DDBJ whole genome shotgun (WGS) entry which is preliminary data.</text>
</comment>
<proteinExistence type="predicted"/>
<keyword evidence="1" id="KW-1133">Transmembrane helix</keyword>